<organism evidence="1">
    <name type="scientific">Oscillatoriales cyanobacterium SpSt-402</name>
    <dbReference type="NCBI Taxonomy" id="2282168"/>
    <lineage>
        <taxon>Bacteria</taxon>
        <taxon>Bacillati</taxon>
        <taxon>Cyanobacteriota</taxon>
        <taxon>Cyanophyceae</taxon>
        <taxon>Oscillatoriophycideae</taxon>
        <taxon>Oscillatoriales</taxon>
    </lineage>
</organism>
<dbReference type="AlphaFoldDB" id="A0A832H5V5"/>
<sequence>MGKLLPEQWAPHSAECQQWPTFEEILRRLHQEGIYLHPHQLATFFVWHGLPVDLQYVPAALQQRAAQINDNYLGEMARLETLNEPSWYSSSLY</sequence>
<gene>
    <name evidence="1" type="ORF">ENR47_14645</name>
</gene>
<reference evidence="1" key="1">
    <citation type="journal article" date="2020" name="mSystems">
        <title>Genome- and Community-Level Interaction Insights into Carbon Utilization and Element Cycling Functions of Hydrothermarchaeota in Hydrothermal Sediment.</title>
        <authorList>
            <person name="Zhou Z."/>
            <person name="Liu Y."/>
            <person name="Xu W."/>
            <person name="Pan J."/>
            <person name="Luo Z.H."/>
            <person name="Li M."/>
        </authorList>
    </citation>
    <scope>NUCLEOTIDE SEQUENCE [LARGE SCALE GENOMIC DNA]</scope>
    <source>
        <strain evidence="1">SpSt-402</strain>
    </source>
</reference>
<name>A0A832H5V5_9CYAN</name>
<proteinExistence type="predicted"/>
<dbReference type="EMBL" id="DSRD01000903">
    <property type="protein sequence ID" value="HGW95497.1"/>
    <property type="molecule type" value="Genomic_DNA"/>
</dbReference>
<comment type="caution">
    <text evidence="1">The sequence shown here is derived from an EMBL/GenBank/DDBJ whole genome shotgun (WGS) entry which is preliminary data.</text>
</comment>
<evidence type="ECO:0000313" key="1">
    <source>
        <dbReference type="EMBL" id="HGW95497.1"/>
    </source>
</evidence>
<protein>
    <submittedName>
        <fullName evidence="1">Uncharacterized protein</fullName>
    </submittedName>
</protein>
<accession>A0A832H5V5</accession>